<proteinExistence type="inferred from homology"/>
<comment type="caution">
    <text evidence="4">The sequence shown here is derived from an EMBL/GenBank/DDBJ whole genome shotgun (WGS) entry which is preliminary data.</text>
</comment>
<dbReference type="EMBL" id="JAYDYW010000002">
    <property type="protein sequence ID" value="MEE1672533.1"/>
    <property type="molecule type" value="Genomic_DNA"/>
</dbReference>
<protein>
    <submittedName>
        <fullName evidence="4">Alpha/beta hydrolase</fullName>
    </submittedName>
</protein>
<evidence type="ECO:0000313" key="4">
    <source>
        <dbReference type="EMBL" id="MEE1672533.1"/>
    </source>
</evidence>
<dbReference type="PANTHER" id="PTHR43798">
    <property type="entry name" value="MONOACYLGLYCEROL LIPASE"/>
    <property type="match status" value="1"/>
</dbReference>
<accession>A0ABU7FZN1</accession>
<keyword evidence="2 4" id="KW-0378">Hydrolase</keyword>
<dbReference type="Proteomes" id="UP001310248">
    <property type="component" value="Unassembled WGS sequence"/>
</dbReference>
<evidence type="ECO:0000313" key="5">
    <source>
        <dbReference type="Proteomes" id="UP001310248"/>
    </source>
</evidence>
<dbReference type="PANTHER" id="PTHR43798:SF14">
    <property type="entry name" value="SERINE HYDROLASE-LIKE PROTEIN DDB_G0286239"/>
    <property type="match status" value="1"/>
</dbReference>
<dbReference type="Gene3D" id="3.40.50.1820">
    <property type="entry name" value="alpha/beta hydrolase"/>
    <property type="match status" value="1"/>
</dbReference>
<dbReference type="InterPro" id="IPR029058">
    <property type="entry name" value="AB_hydrolase_fold"/>
</dbReference>
<comment type="similarity">
    <text evidence="1">Belongs to the AB hydrolase superfamily.</text>
</comment>
<evidence type="ECO:0000259" key="3">
    <source>
        <dbReference type="Pfam" id="PF12697"/>
    </source>
</evidence>
<dbReference type="SUPFAM" id="SSF53474">
    <property type="entry name" value="alpha/beta-Hydrolases"/>
    <property type="match status" value="1"/>
</dbReference>
<name>A0ABU7FZN1_9ALTE</name>
<dbReference type="InterPro" id="IPR000073">
    <property type="entry name" value="AB_hydrolase_1"/>
</dbReference>
<sequence length="277" mass="30798">MLTNSKLPKSQLAYLEQTSDSPYCLVMLHGWMDNAASFIPLINQLPTSHCIALDFPGHGLSPHRQGYYHFVDYVDDVFAALAELDLNKPIILVGHSLGALVASCFAAAFPELLLGLVCIDGIGPLSLASSETSSHMAKAIRQRQQLKPAKGFAELEYAVKLRANTNGISQENSRLLVERATIERDGLWYWRHDEKLKLSSPLRFSEQQAKQICQSIVSPCLLLAACEHPLLTAEYISLRQGWFNNIHTEMLSGGHHLHMQNPQAVALRLQAFIETIV</sequence>
<reference evidence="5" key="1">
    <citation type="submission" date="2023-07" db="EMBL/GenBank/DDBJ databases">
        <title>Draft genome sequence of Agarivorans aestuarii strain ZMCS4, a CAZymes producing bacteria isolated from the marine brown algae Clodostephus spongiosus.</title>
        <authorList>
            <person name="Lorente B."/>
            <person name="Cabral C."/>
            <person name="Frias J."/>
            <person name="Faria J."/>
            <person name="Toubarro D."/>
        </authorList>
    </citation>
    <scope>NUCLEOTIDE SEQUENCE [LARGE SCALE GENOMIC DNA]</scope>
    <source>
        <strain evidence="5">ZMCS4</strain>
    </source>
</reference>
<feature type="domain" description="AB hydrolase-1" evidence="3">
    <location>
        <begin position="25"/>
        <end position="266"/>
    </location>
</feature>
<dbReference type="InterPro" id="IPR050266">
    <property type="entry name" value="AB_hydrolase_sf"/>
</dbReference>
<organism evidence="4 5">
    <name type="scientific">Agarivorans aestuarii</name>
    <dbReference type="NCBI Taxonomy" id="1563703"/>
    <lineage>
        <taxon>Bacteria</taxon>
        <taxon>Pseudomonadati</taxon>
        <taxon>Pseudomonadota</taxon>
        <taxon>Gammaproteobacteria</taxon>
        <taxon>Alteromonadales</taxon>
        <taxon>Alteromonadaceae</taxon>
        <taxon>Agarivorans</taxon>
    </lineage>
</organism>
<keyword evidence="5" id="KW-1185">Reference proteome</keyword>
<dbReference type="Pfam" id="PF12697">
    <property type="entry name" value="Abhydrolase_6"/>
    <property type="match status" value="1"/>
</dbReference>
<dbReference type="GO" id="GO:0016787">
    <property type="term" value="F:hydrolase activity"/>
    <property type="evidence" value="ECO:0007669"/>
    <property type="project" value="UniProtKB-KW"/>
</dbReference>
<gene>
    <name evidence="4" type="ORF">SNR37_001862</name>
</gene>
<evidence type="ECO:0000256" key="1">
    <source>
        <dbReference type="ARBA" id="ARBA00008645"/>
    </source>
</evidence>
<dbReference type="RefSeq" id="WP_329773931.1">
    <property type="nucleotide sequence ID" value="NZ_JAYDYW010000002.1"/>
</dbReference>
<evidence type="ECO:0000256" key="2">
    <source>
        <dbReference type="ARBA" id="ARBA00022801"/>
    </source>
</evidence>